<evidence type="ECO:0000313" key="1">
    <source>
        <dbReference type="EMBL" id="KXZ75658.1"/>
    </source>
</evidence>
<reference evidence="1 2" key="1">
    <citation type="journal article" date="2008" name="Nature">
        <title>The genome of the model beetle and pest Tribolium castaneum.</title>
        <authorList>
            <consortium name="Tribolium Genome Sequencing Consortium"/>
            <person name="Richards S."/>
            <person name="Gibbs R.A."/>
            <person name="Weinstock G.M."/>
            <person name="Brown S.J."/>
            <person name="Denell R."/>
            <person name="Beeman R.W."/>
            <person name="Gibbs R."/>
            <person name="Beeman R.W."/>
            <person name="Brown S.J."/>
            <person name="Bucher G."/>
            <person name="Friedrich M."/>
            <person name="Grimmelikhuijzen C.J."/>
            <person name="Klingler M."/>
            <person name="Lorenzen M."/>
            <person name="Richards S."/>
            <person name="Roth S."/>
            <person name="Schroder R."/>
            <person name="Tautz D."/>
            <person name="Zdobnov E.M."/>
            <person name="Muzny D."/>
            <person name="Gibbs R.A."/>
            <person name="Weinstock G.M."/>
            <person name="Attaway T."/>
            <person name="Bell S."/>
            <person name="Buhay C.J."/>
            <person name="Chandrabose M.N."/>
            <person name="Chavez D."/>
            <person name="Clerk-Blankenburg K.P."/>
            <person name="Cree A."/>
            <person name="Dao M."/>
            <person name="Davis C."/>
            <person name="Chacko J."/>
            <person name="Dinh H."/>
            <person name="Dugan-Rocha S."/>
            <person name="Fowler G."/>
            <person name="Garner T.T."/>
            <person name="Garnes J."/>
            <person name="Gnirke A."/>
            <person name="Hawes A."/>
            <person name="Hernandez J."/>
            <person name="Hines S."/>
            <person name="Holder M."/>
            <person name="Hume J."/>
            <person name="Jhangiani S.N."/>
            <person name="Joshi V."/>
            <person name="Khan Z.M."/>
            <person name="Jackson L."/>
            <person name="Kovar C."/>
            <person name="Kowis A."/>
            <person name="Lee S."/>
            <person name="Lewis L.R."/>
            <person name="Margolis J."/>
            <person name="Morgan M."/>
            <person name="Nazareth L.V."/>
            <person name="Nguyen N."/>
            <person name="Okwuonu G."/>
            <person name="Parker D."/>
            <person name="Richards S."/>
            <person name="Ruiz S.J."/>
            <person name="Santibanez J."/>
            <person name="Savard J."/>
            <person name="Scherer S.E."/>
            <person name="Schneider B."/>
            <person name="Sodergren E."/>
            <person name="Tautz D."/>
            <person name="Vattahil S."/>
            <person name="Villasana D."/>
            <person name="White C.S."/>
            <person name="Wright R."/>
            <person name="Park Y."/>
            <person name="Beeman R.W."/>
            <person name="Lord J."/>
            <person name="Oppert B."/>
            <person name="Lorenzen M."/>
            <person name="Brown S."/>
            <person name="Wang L."/>
            <person name="Savard J."/>
            <person name="Tautz D."/>
            <person name="Richards S."/>
            <person name="Weinstock G."/>
            <person name="Gibbs R.A."/>
            <person name="Liu Y."/>
            <person name="Worley K."/>
            <person name="Weinstock G."/>
            <person name="Elsik C.G."/>
            <person name="Reese J.T."/>
            <person name="Elhaik E."/>
            <person name="Landan G."/>
            <person name="Graur D."/>
            <person name="Arensburger P."/>
            <person name="Atkinson P."/>
            <person name="Beeman R.W."/>
            <person name="Beidler J."/>
            <person name="Brown S.J."/>
            <person name="Demuth J.P."/>
            <person name="Drury D.W."/>
            <person name="Du Y.Z."/>
            <person name="Fujiwara H."/>
            <person name="Lorenzen M."/>
            <person name="Maselli V."/>
            <person name="Osanai M."/>
            <person name="Park Y."/>
            <person name="Robertson H.M."/>
            <person name="Tu Z."/>
            <person name="Wang J.J."/>
            <person name="Wang S."/>
            <person name="Richards S."/>
            <person name="Song H."/>
            <person name="Zhang L."/>
            <person name="Sodergren E."/>
            <person name="Werner D."/>
            <person name="Stanke M."/>
            <person name="Morgenstern B."/>
            <person name="Solovyev V."/>
            <person name="Kosarev P."/>
            <person name="Brown G."/>
            <person name="Chen H.C."/>
            <person name="Ermolaeva O."/>
            <person name="Hlavina W."/>
            <person name="Kapustin Y."/>
            <person name="Kiryutin B."/>
            <person name="Kitts P."/>
            <person name="Maglott D."/>
            <person name="Pruitt K."/>
            <person name="Sapojnikov V."/>
            <person name="Souvorov A."/>
            <person name="Mackey A.J."/>
            <person name="Waterhouse R.M."/>
            <person name="Wyder S."/>
            <person name="Zdobnov E.M."/>
            <person name="Zdobnov E.M."/>
            <person name="Wyder S."/>
            <person name="Kriventseva E.V."/>
            <person name="Kadowaki T."/>
            <person name="Bork P."/>
            <person name="Aranda M."/>
            <person name="Bao R."/>
            <person name="Beermann A."/>
            <person name="Berns N."/>
            <person name="Bolognesi R."/>
            <person name="Bonneton F."/>
            <person name="Bopp D."/>
            <person name="Brown S.J."/>
            <person name="Bucher G."/>
            <person name="Butts T."/>
            <person name="Chaumot A."/>
            <person name="Denell R.E."/>
            <person name="Ferrier D.E."/>
            <person name="Friedrich M."/>
            <person name="Gordon C.M."/>
            <person name="Jindra M."/>
            <person name="Klingler M."/>
            <person name="Lan Q."/>
            <person name="Lattorff H.M."/>
            <person name="Laudet V."/>
            <person name="von Levetsow C."/>
            <person name="Liu Z."/>
            <person name="Lutz R."/>
            <person name="Lynch J.A."/>
            <person name="da Fonseca R.N."/>
            <person name="Posnien N."/>
            <person name="Reuter R."/>
            <person name="Roth S."/>
            <person name="Savard J."/>
            <person name="Schinko J.B."/>
            <person name="Schmitt C."/>
            <person name="Schoppmeier M."/>
            <person name="Schroder R."/>
            <person name="Shippy T.D."/>
            <person name="Simonnet F."/>
            <person name="Marques-Souza H."/>
            <person name="Tautz D."/>
            <person name="Tomoyasu Y."/>
            <person name="Trauner J."/>
            <person name="Van der Zee M."/>
            <person name="Vervoort M."/>
            <person name="Wittkopp N."/>
            <person name="Wimmer E.A."/>
            <person name="Yang X."/>
            <person name="Jones A.K."/>
            <person name="Sattelle D.B."/>
            <person name="Ebert P.R."/>
            <person name="Nelson D."/>
            <person name="Scott J.G."/>
            <person name="Beeman R.W."/>
            <person name="Muthukrishnan S."/>
            <person name="Kramer K.J."/>
            <person name="Arakane Y."/>
            <person name="Beeman R.W."/>
            <person name="Zhu Q."/>
            <person name="Hogenkamp D."/>
            <person name="Dixit R."/>
            <person name="Oppert B."/>
            <person name="Jiang H."/>
            <person name="Zou Z."/>
            <person name="Marshall J."/>
            <person name="Elpidina E."/>
            <person name="Vinokurov K."/>
            <person name="Oppert C."/>
            <person name="Zou Z."/>
            <person name="Evans J."/>
            <person name="Lu Z."/>
            <person name="Zhao P."/>
            <person name="Sumathipala N."/>
            <person name="Altincicek B."/>
            <person name="Vilcinskas A."/>
            <person name="Williams M."/>
            <person name="Hultmark D."/>
            <person name="Hetru C."/>
            <person name="Jiang H."/>
            <person name="Grimmelikhuijzen C.J."/>
            <person name="Hauser F."/>
            <person name="Cazzamali G."/>
            <person name="Williamson M."/>
            <person name="Park Y."/>
            <person name="Li B."/>
            <person name="Tanaka Y."/>
            <person name="Predel R."/>
            <person name="Neupert S."/>
            <person name="Schachtner J."/>
            <person name="Verleyen P."/>
            <person name="Raible F."/>
            <person name="Bork P."/>
            <person name="Friedrich M."/>
            <person name="Walden K.K."/>
            <person name="Robertson H.M."/>
            <person name="Angeli S."/>
            <person name="Foret S."/>
            <person name="Bucher G."/>
            <person name="Schuetz S."/>
            <person name="Maleszka R."/>
            <person name="Wimmer E.A."/>
            <person name="Beeman R.W."/>
            <person name="Lorenzen M."/>
            <person name="Tomoyasu Y."/>
            <person name="Miller S.C."/>
            <person name="Grossmann D."/>
            <person name="Bucher G."/>
        </authorList>
    </citation>
    <scope>NUCLEOTIDE SEQUENCE [LARGE SCALE GENOMIC DNA]</scope>
    <source>
        <strain evidence="1 2">Georgia GA2</strain>
    </source>
</reference>
<organism evidence="1 2">
    <name type="scientific">Tribolium castaneum</name>
    <name type="common">Red flour beetle</name>
    <dbReference type="NCBI Taxonomy" id="7070"/>
    <lineage>
        <taxon>Eukaryota</taxon>
        <taxon>Metazoa</taxon>
        <taxon>Ecdysozoa</taxon>
        <taxon>Arthropoda</taxon>
        <taxon>Hexapoda</taxon>
        <taxon>Insecta</taxon>
        <taxon>Pterygota</taxon>
        <taxon>Neoptera</taxon>
        <taxon>Endopterygota</taxon>
        <taxon>Coleoptera</taxon>
        <taxon>Polyphaga</taxon>
        <taxon>Cucujiformia</taxon>
        <taxon>Tenebrionidae</taxon>
        <taxon>Tenebrionidae incertae sedis</taxon>
        <taxon>Tribolium</taxon>
    </lineage>
</organism>
<dbReference type="AlphaFoldDB" id="A0A139W8P3"/>
<evidence type="ECO:0000313" key="2">
    <source>
        <dbReference type="Proteomes" id="UP000007266"/>
    </source>
</evidence>
<gene>
    <name evidence="1" type="primary">AUGUSTUS-3.0.2_31686</name>
    <name evidence="1" type="ORF">TcasGA2_TC031686</name>
</gene>
<accession>A0A139W8P3</accession>
<dbReference type="EMBL" id="KQ973114">
    <property type="protein sequence ID" value="KXZ75658.1"/>
    <property type="molecule type" value="Genomic_DNA"/>
</dbReference>
<reference evidence="1 2" key="2">
    <citation type="journal article" date="2010" name="Nucleic Acids Res.">
        <title>BeetleBase in 2010: revisions to provide comprehensive genomic information for Tribolium castaneum.</title>
        <authorList>
            <person name="Kim H.S."/>
            <person name="Murphy T."/>
            <person name="Xia J."/>
            <person name="Caragea D."/>
            <person name="Park Y."/>
            <person name="Beeman R.W."/>
            <person name="Lorenzen M.D."/>
            <person name="Butcher S."/>
            <person name="Manak J.R."/>
            <person name="Brown S.J."/>
        </authorList>
    </citation>
    <scope>NUCLEOTIDE SEQUENCE [LARGE SCALE GENOMIC DNA]</scope>
    <source>
        <strain evidence="1 2">Georgia GA2</strain>
    </source>
</reference>
<protein>
    <submittedName>
        <fullName evidence="1">Uncharacterized protein</fullName>
    </submittedName>
</protein>
<keyword evidence="2" id="KW-1185">Reference proteome</keyword>
<dbReference type="Proteomes" id="UP000007266">
    <property type="component" value="Unassembled WGS sequence"/>
</dbReference>
<name>A0A139W8P3_TRICA</name>
<sequence length="61" mass="7393">MNFMQPWDLRSNIFSGYFNQIQHSKGQCIRTVRSFQNHTHTRYKKQDIRVTPYIPHILLSL</sequence>
<proteinExistence type="predicted"/>
<dbReference type="InParanoid" id="A0A139W8P3"/>